<dbReference type="AlphaFoldDB" id="A0A4C1U4D5"/>
<evidence type="ECO:0000313" key="2">
    <source>
        <dbReference type="Proteomes" id="UP000299102"/>
    </source>
</evidence>
<evidence type="ECO:0000313" key="1">
    <source>
        <dbReference type="EMBL" id="GBP21255.1"/>
    </source>
</evidence>
<accession>A0A4C1U4D5</accession>
<sequence>MQCADKHRRYEHICVDCLRYSVSPVFARKLGSLYLAAVSAEVPVDVSHSPPSVPERIAKRSNVFSVCYLGDIESACEHLAHPPRAYAGRARRRRK</sequence>
<name>A0A4C1U4D5_EUMVA</name>
<gene>
    <name evidence="1" type="ORF">EVAR_84382_1</name>
</gene>
<proteinExistence type="predicted"/>
<dbReference type="EMBL" id="BGZK01000126">
    <property type="protein sequence ID" value="GBP21255.1"/>
    <property type="molecule type" value="Genomic_DNA"/>
</dbReference>
<organism evidence="1 2">
    <name type="scientific">Eumeta variegata</name>
    <name type="common">Bagworm moth</name>
    <name type="synonym">Eumeta japonica</name>
    <dbReference type="NCBI Taxonomy" id="151549"/>
    <lineage>
        <taxon>Eukaryota</taxon>
        <taxon>Metazoa</taxon>
        <taxon>Ecdysozoa</taxon>
        <taxon>Arthropoda</taxon>
        <taxon>Hexapoda</taxon>
        <taxon>Insecta</taxon>
        <taxon>Pterygota</taxon>
        <taxon>Neoptera</taxon>
        <taxon>Endopterygota</taxon>
        <taxon>Lepidoptera</taxon>
        <taxon>Glossata</taxon>
        <taxon>Ditrysia</taxon>
        <taxon>Tineoidea</taxon>
        <taxon>Psychidae</taxon>
        <taxon>Oiketicinae</taxon>
        <taxon>Eumeta</taxon>
    </lineage>
</organism>
<keyword evidence="2" id="KW-1185">Reference proteome</keyword>
<comment type="caution">
    <text evidence="1">The sequence shown here is derived from an EMBL/GenBank/DDBJ whole genome shotgun (WGS) entry which is preliminary data.</text>
</comment>
<reference evidence="1 2" key="1">
    <citation type="journal article" date="2019" name="Commun. Biol.">
        <title>The bagworm genome reveals a unique fibroin gene that provides high tensile strength.</title>
        <authorList>
            <person name="Kono N."/>
            <person name="Nakamura H."/>
            <person name="Ohtoshi R."/>
            <person name="Tomita M."/>
            <person name="Numata K."/>
            <person name="Arakawa K."/>
        </authorList>
    </citation>
    <scope>NUCLEOTIDE SEQUENCE [LARGE SCALE GENOMIC DNA]</scope>
</reference>
<dbReference type="Proteomes" id="UP000299102">
    <property type="component" value="Unassembled WGS sequence"/>
</dbReference>
<protein>
    <submittedName>
        <fullName evidence="1">Uncharacterized protein</fullName>
    </submittedName>
</protein>